<dbReference type="InterPro" id="IPR045318">
    <property type="entry name" value="EZH1/2-like"/>
</dbReference>
<sequence length="263" mass="30281">MASRSTGNDSSKITPAKDQRSLAQDNNNEEVNIPVTATLPMVEKFPPYVTYVHTTRNQKMTDEQSVRGKRHMCYDQNRSEAMIYIDHSDEETISPREETYEFSEGEKRIIRMVSQTIEPSEKVVQTLARSLSRSTTEIREEITRLEKNDEEMNQNVFDESLASNMYIFDTVFCRRCLEFNCRLHGTGQPVIFPAERLEGPVLVSGQDEKPCSNQCYKRSYEDSTIGAHPGDSARHYLKEYIVGFLSCYIAFKYNEASSGWDFK</sequence>
<keyword evidence="1" id="KW-0175">Coiled coil</keyword>
<keyword evidence="6" id="KW-1185">Reference proteome</keyword>
<evidence type="ECO:0000313" key="6">
    <source>
        <dbReference type="Proteomes" id="UP000215914"/>
    </source>
</evidence>
<dbReference type="GO" id="GO:0140999">
    <property type="term" value="F:histone H3K4 trimethyltransferase activity"/>
    <property type="evidence" value="ECO:0007669"/>
    <property type="project" value="UniProtKB-EC"/>
</dbReference>
<evidence type="ECO:0000259" key="3">
    <source>
        <dbReference type="Pfam" id="PF25996"/>
    </source>
</evidence>
<dbReference type="EC" id="2.1.1.354" evidence="4"/>
<dbReference type="InParanoid" id="A0A251TGF9"/>
<dbReference type="OMA" id="NEASSGW"/>
<dbReference type="PANTHER" id="PTHR45747">
    <property type="entry name" value="HISTONE-LYSINE N-METHYLTRANSFERASE E(Z)"/>
    <property type="match status" value="1"/>
</dbReference>
<organism evidence="5 6">
    <name type="scientific">Helianthus annuus</name>
    <name type="common">Common sunflower</name>
    <dbReference type="NCBI Taxonomy" id="4232"/>
    <lineage>
        <taxon>Eukaryota</taxon>
        <taxon>Viridiplantae</taxon>
        <taxon>Streptophyta</taxon>
        <taxon>Embryophyta</taxon>
        <taxon>Tracheophyta</taxon>
        <taxon>Spermatophyta</taxon>
        <taxon>Magnoliopsida</taxon>
        <taxon>eudicotyledons</taxon>
        <taxon>Gunneridae</taxon>
        <taxon>Pentapetalae</taxon>
        <taxon>asterids</taxon>
        <taxon>campanulids</taxon>
        <taxon>Asterales</taxon>
        <taxon>Asteraceae</taxon>
        <taxon>Asteroideae</taxon>
        <taxon>Heliantheae alliance</taxon>
        <taxon>Heliantheae</taxon>
        <taxon>Helianthus</taxon>
    </lineage>
</organism>
<evidence type="ECO:0000256" key="2">
    <source>
        <dbReference type="SAM" id="MobiDB-lite"/>
    </source>
</evidence>
<feature type="compositionally biased region" description="Polar residues" evidence="2">
    <location>
        <begin position="21"/>
        <end position="30"/>
    </location>
</feature>
<dbReference type="STRING" id="4232.A0A251TGF9"/>
<protein>
    <submittedName>
        <fullName evidence="4">Histone-lysine N-methyltransferase</fullName>
        <ecNumber evidence="4">2.1.1.354</ecNumber>
    </submittedName>
</protein>
<keyword evidence="4" id="KW-0489">Methyltransferase</keyword>
<gene>
    <name evidence="5" type="ORF">HannXRQ_Chr10g0285251</name>
    <name evidence="4" type="ORF">HanXRQr2_Chr10g0426481</name>
</gene>
<dbReference type="PANTHER" id="PTHR45747:SF14">
    <property type="entry name" value="HISTONE-LYSINE N-METHYLTRANSFERASE EZA1"/>
    <property type="match status" value="1"/>
</dbReference>
<dbReference type="InterPro" id="IPR058609">
    <property type="entry name" value="HTH_CLF-like"/>
</dbReference>
<evidence type="ECO:0000313" key="5">
    <source>
        <dbReference type="EMBL" id="OTG10225.1"/>
    </source>
</evidence>
<reference evidence="4" key="3">
    <citation type="submission" date="2020-06" db="EMBL/GenBank/DDBJ databases">
        <title>Helianthus annuus Genome sequencing and assembly Release 2.</title>
        <authorList>
            <person name="Gouzy J."/>
            <person name="Langlade N."/>
            <person name="Munos S."/>
        </authorList>
    </citation>
    <scope>NUCLEOTIDE SEQUENCE</scope>
    <source>
        <tissue evidence="4">Leaves</tissue>
    </source>
</reference>
<feature type="coiled-coil region" evidence="1">
    <location>
        <begin position="128"/>
        <end position="155"/>
    </location>
</feature>
<dbReference type="Proteomes" id="UP000215914">
    <property type="component" value="Chromosome 10"/>
</dbReference>
<dbReference type="AlphaFoldDB" id="A0A251TGF9"/>
<reference evidence="4 6" key="1">
    <citation type="journal article" date="2017" name="Nature">
        <title>The sunflower genome provides insights into oil metabolism, flowering and Asterid evolution.</title>
        <authorList>
            <person name="Badouin H."/>
            <person name="Gouzy J."/>
            <person name="Grassa C.J."/>
            <person name="Murat F."/>
            <person name="Staton S.E."/>
            <person name="Cottret L."/>
            <person name="Lelandais-Briere C."/>
            <person name="Owens G.L."/>
            <person name="Carrere S."/>
            <person name="Mayjonade B."/>
            <person name="Legrand L."/>
            <person name="Gill N."/>
            <person name="Kane N.C."/>
            <person name="Bowers J.E."/>
            <person name="Hubner S."/>
            <person name="Bellec A."/>
            <person name="Berard A."/>
            <person name="Berges H."/>
            <person name="Blanchet N."/>
            <person name="Boniface M.C."/>
            <person name="Brunel D."/>
            <person name="Catrice O."/>
            <person name="Chaidir N."/>
            <person name="Claudel C."/>
            <person name="Donnadieu C."/>
            <person name="Faraut T."/>
            <person name="Fievet G."/>
            <person name="Helmstetter N."/>
            <person name="King M."/>
            <person name="Knapp S.J."/>
            <person name="Lai Z."/>
            <person name="Le Paslier M.C."/>
            <person name="Lippi Y."/>
            <person name="Lorenzon L."/>
            <person name="Mandel J.R."/>
            <person name="Marage G."/>
            <person name="Marchand G."/>
            <person name="Marquand E."/>
            <person name="Bret-Mestries E."/>
            <person name="Morien E."/>
            <person name="Nambeesan S."/>
            <person name="Nguyen T."/>
            <person name="Pegot-Espagnet P."/>
            <person name="Pouilly N."/>
            <person name="Raftis F."/>
            <person name="Sallet E."/>
            <person name="Schiex T."/>
            <person name="Thomas J."/>
            <person name="Vandecasteele C."/>
            <person name="Vares D."/>
            <person name="Vear F."/>
            <person name="Vautrin S."/>
            <person name="Crespi M."/>
            <person name="Mangin B."/>
            <person name="Burke J.M."/>
            <person name="Salse J."/>
            <person name="Munos S."/>
            <person name="Vincourt P."/>
            <person name="Rieseberg L.H."/>
            <person name="Langlade N.B."/>
        </authorList>
    </citation>
    <scope>NUCLEOTIDE SEQUENCE [LARGE SCALE GENOMIC DNA]</scope>
    <source>
        <strain evidence="6">cv. SF193</strain>
        <tissue evidence="4">Leaves</tissue>
    </source>
</reference>
<dbReference type="GO" id="GO:0032259">
    <property type="term" value="P:methylation"/>
    <property type="evidence" value="ECO:0007669"/>
    <property type="project" value="UniProtKB-KW"/>
</dbReference>
<evidence type="ECO:0000256" key="1">
    <source>
        <dbReference type="SAM" id="Coils"/>
    </source>
</evidence>
<feature type="domain" description="Histone-lysine N-methyltransferase CLF-like HTH" evidence="3">
    <location>
        <begin position="102"/>
        <end position="142"/>
    </location>
</feature>
<name>A0A251TGF9_HELAN</name>
<keyword evidence="4" id="KW-0808">Transferase</keyword>
<proteinExistence type="predicted"/>
<dbReference type="Gramene" id="mRNA:HanXRQr2_Chr10g0426481">
    <property type="protein sequence ID" value="mRNA:HanXRQr2_Chr10g0426481"/>
    <property type="gene ID" value="HanXRQr2_Chr10g0426481"/>
</dbReference>
<accession>A0A251TGF9</accession>
<feature type="region of interest" description="Disordered" evidence="2">
    <location>
        <begin position="1"/>
        <end position="31"/>
    </location>
</feature>
<dbReference type="Pfam" id="PF25996">
    <property type="entry name" value="HTH_CLF_N"/>
    <property type="match status" value="1"/>
</dbReference>
<feature type="compositionally biased region" description="Polar residues" evidence="2">
    <location>
        <begin position="1"/>
        <end position="13"/>
    </location>
</feature>
<dbReference type="EMBL" id="CM007899">
    <property type="protein sequence ID" value="OTG10225.1"/>
    <property type="molecule type" value="Genomic_DNA"/>
</dbReference>
<reference evidence="5" key="2">
    <citation type="submission" date="2017-02" db="EMBL/GenBank/DDBJ databases">
        <title>Sunflower complete genome.</title>
        <authorList>
            <person name="Langlade N."/>
            <person name="Munos S."/>
        </authorList>
    </citation>
    <scope>NUCLEOTIDE SEQUENCE [LARGE SCALE GENOMIC DNA]</scope>
    <source>
        <tissue evidence="5">Leaves</tissue>
    </source>
</reference>
<dbReference type="EMBL" id="MNCJ02000325">
    <property type="protein sequence ID" value="KAF5785255.1"/>
    <property type="molecule type" value="Genomic_DNA"/>
</dbReference>
<evidence type="ECO:0000313" key="4">
    <source>
        <dbReference type="EMBL" id="KAF5785255.1"/>
    </source>
</evidence>